<dbReference type="Pfam" id="PF01613">
    <property type="entry name" value="Flavin_Reduct"/>
    <property type="match status" value="1"/>
</dbReference>
<dbReference type="AlphaFoldDB" id="A0A2U0SBF9"/>
<dbReference type="GO" id="GO:0042602">
    <property type="term" value="F:riboflavin reductase (NADPH) activity"/>
    <property type="evidence" value="ECO:0007669"/>
    <property type="project" value="TreeGrafter"/>
</dbReference>
<dbReference type="Proteomes" id="UP000245890">
    <property type="component" value="Unassembled WGS sequence"/>
</dbReference>
<dbReference type="SMART" id="SM00903">
    <property type="entry name" value="Flavin_Reduct"/>
    <property type="match status" value="1"/>
</dbReference>
<dbReference type="InterPro" id="IPR012349">
    <property type="entry name" value="Split_barrel_FMN-bd"/>
</dbReference>
<proteinExistence type="predicted"/>
<dbReference type="PANTHER" id="PTHR30466">
    <property type="entry name" value="FLAVIN REDUCTASE"/>
    <property type="match status" value="1"/>
</dbReference>
<evidence type="ECO:0000259" key="2">
    <source>
        <dbReference type="SMART" id="SM00903"/>
    </source>
</evidence>
<sequence>METPFITDEPLLDEAFKQAMRRLATTVTIITTRGADSLPLGMTATAVTSLSAAPPSLLACVNRSTSIHAHLATGTDFCVNLLSEQHHELSSAFGGKVAPAERFGLGGWDLQHLPYLKDAQVNFACTVDGLFEYGTHTIVIGRIHGIRMPGRFAPLLYGDGRFLSTGSQG</sequence>
<evidence type="ECO:0000313" key="3">
    <source>
        <dbReference type="EMBL" id="PVX28605.1"/>
    </source>
</evidence>
<keyword evidence="1" id="KW-0560">Oxidoreductase</keyword>
<dbReference type="InterPro" id="IPR050268">
    <property type="entry name" value="NADH-dep_flavin_reductase"/>
</dbReference>
<dbReference type="EMBL" id="QENQ01000001">
    <property type="protein sequence ID" value="PVX28605.1"/>
    <property type="molecule type" value="Genomic_DNA"/>
</dbReference>
<dbReference type="SUPFAM" id="SSF50475">
    <property type="entry name" value="FMN-binding split barrel"/>
    <property type="match status" value="1"/>
</dbReference>
<protein>
    <submittedName>
        <fullName evidence="3">Flavin reductase</fullName>
    </submittedName>
</protein>
<dbReference type="Gene3D" id="2.30.110.10">
    <property type="entry name" value="Electron Transport, Fmn-binding Protein, Chain A"/>
    <property type="match status" value="1"/>
</dbReference>
<keyword evidence="4" id="KW-1185">Reference proteome</keyword>
<dbReference type="OrthoDB" id="9789254at2"/>
<dbReference type="GO" id="GO:0006208">
    <property type="term" value="P:pyrimidine nucleobase catabolic process"/>
    <property type="evidence" value="ECO:0007669"/>
    <property type="project" value="TreeGrafter"/>
</dbReference>
<dbReference type="RefSeq" id="WP_116468053.1">
    <property type="nucleotide sequence ID" value="NZ_QENQ01000001.1"/>
</dbReference>
<name>A0A2U0SBF9_9SPHN</name>
<dbReference type="PANTHER" id="PTHR30466:SF1">
    <property type="entry name" value="FMN REDUCTASE (NADH) RUTF"/>
    <property type="match status" value="1"/>
</dbReference>
<accession>A0A2U0SBF9</accession>
<gene>
    <name evidence="3" type="ORF">DD559_04040</name>
</gene>
<reference evidence="3 4" key="1">
    <citation type="submission" date="2018-05" db="EMBL/GenBank/DDBJ databases">
        <title>Description of Sphingomonas pokkalii sp nov, isolated from the rhizosphere of saline tolerant pokkali rice and its draft genome analysis.</title>
        <authorList>
            <person name="Menon R."/>
            <person name="Kumari S."/>
            <person name="Rameshkumar N."/>
        </authorList>
    </citation>
    <scope>NUCLEOTIDE SEQUENCE [LARGE SCALE GENOMIC DNA]</scope>
    <source>
        <strain evidence="3 4">L3B27</strain>
    </source>
</reference>
<evidence type="ECO:0000313" key="4">
    <source>
        <dbReference type="Proteomes" id="UP000245890"/>
    </source>
</evidence>
<dbReference type="GO" id="GO:0010181">
    <property type="term" value="F:FMN binding"/>
    <property type="evidence" value="ECO:0007669"/>
    <property type="project" value="InterPro"/>
</dbReference>
<evidence type="ECO:0000256" key="1">
    <source>
        <dbReference type="ARBA" id="ARBA00023002"/>
    </source>
</evidence>
<feature type="domain" description="Flavin reductase like" evidence="2">
    <location>
        <begin position="20"/>
        <end position="164"/>
    </location>
</feature>
<dbReference type="InterPro" id="IPR002563">
    <property type="entry name" value="Flavin_Rdtase-like_dom"/>
</dbReference>
<organism evidence="3 4">
    <name type="scientific">Sphingomonas pokkalii</name>
    <dbReference type="NCBI Taxonomy" id="2175090"/>
    <lineage>
        <taxon>Bacteria</taxon>
        <taxon>Pseudomonadati</taxon>
        <taxon>Pseudomonadota</taxon>
        <taxon>Alphaproteobacteria</taxon>
        <taxon>Sphingomonadales</taxon>
        <taxon>Sphingomonadaceae</taxon>
        <taxon>Sphingomonas</taxon>
    </lineage>
</organism>
<comment type="caution">
    <text evidence="3">The sequence shown here is derived from an EMBL/GenBank/DDBJ whole genome shotgun (WGS) entry which is preliminary data.</text>
</comment>